<reference evidence="9 12" key="1">
    <citation type="journal article" date="2017" name="FEMS Microbiol. Ecol.">
        <title>Reconstructed genomes of novel Dehalococcoides mccartyi strains from 1,2,3,4-tetrachlorodibenzo-p-dioxin-dechlorinating enrichment cultures reveal divergent reductive dehalogenase gene profiles.</title>
        <authorList>
            <person name="Dam H.T."/>
            <person name="Vollmers J."/>
            <person name="Kaster A.K."/>
            <person name="Haggblom M.M."/>
        </authorList>
    </citation>
    <scope>NUCLEOTIDE SEQUENCE [LARGE SCALE GENOMIC DNA]</scope>
    <source>
        <strain evidence="9 12">H1-3-2.001</strain>
    </source>
</reference>
<dbReference type="AlphaFoldDB" id="A0A1S7AVJ7"/>
<accession>A0A1S7AVJ7</accession>
<dbReference type="RefSeq" id="WP_011310072.1">
    <property type="nucleotide sequence ID" value="NZ_CP019867.1"/>
</dbReference>
<keyword evidence="3 7" id="KW-0694">RNA-binding</keyword>
<evidence type="ECO:0000256" key="3">
    <source>
        <dbReference type="ARBA" id="ARBA00022884"/>
    </source>
</evidence>
<evidence type="ECO:0000313" key="11">
    <source>
        <dbReference type="EMBL" id="RAL71122.1"/>
    </source>
</evidence>
<dbReference type="HAMAP" id="MF_00500">
    <property type="entry name" value="Ribosomal_bS20"/>
    <property type="match status" value="1"/>
</dbReference>
<evidence type="ECO:0000256" key="4">
    <source>
        <dbReference type="ARBA" id="ARBA00022980"/>
    </source>
</evidence>
<evidence type="ECO:0000256" key="6">
    <source>
        <dbReference type="ARBA" id="ARBA00035136"/>
    </source>
</evidence>
<dbReference type="Pfam" id="PF01649">
    <property type="entry name" value="Ribosomal_S20p"/>
    <property type="match status" value="1"/>
</dbReference>
<name>A0A1S7AVJ7_9CHLR</name>
<organism evidence="11 13">
    <name type="scientific">Dehalococcoides mccartyi</name>
    <dbReference type="NCBI Taxonomy" id="61435"/>
    <lineage>
        <taxon>Bacteria</taxon>
        <taxon>Bacillati</taxon>
        <taxon>Chloroflexota</taxon>
        <taxon>Dehalococcoidia</taxon>
        <taxon>Dehalococcoidales</taxon>
        <taxon>Dehalococcoidaceae</taxon>
        <taxon>Dehalococcoides</taxon>
    </lineage>
</organism>
<evidence type="ECO:0000256" key="1">
    <source>
        <dbReference type="ARBA" id="ARBA00007634"/>
    </source>
</evidence>
<protein>
    <recommendedName>
        <fullName evidence="6 7">Small ribosomal subunit protein bS20</fullName>
    </recommendedName>
</protein>
<dbReference type="Proteomes" id="UP000249146">
    <property type="component" value="Unassembled WGS sequence"/>
</dbReference>
<evidence type="ECO:0000313" key="9">
    <source>
        <dbReference type="EMBL" id="PKH45427.1"/>
    </source>
</evidence>
<keyword evidence="4 7" id="KW-0689">Ribosomal protein</keyword>
<evidence type="ECO:0000256" key="5">
    <source>
        <dbReference type="ARBA" id="ARBA00023274"/>
    </source>
</evidence>
<proteinExistence type="inferred from homology"/>
<dbReference type="EMBL" id="QGLD01000001">
    <property type="protein sequence ID" value="RAL71122.1"/>
    <property type="molecule type" value="Genomic_DNA"/>
</dbReference>
<evidence type="ECO:0000313" key="12">
    <source>
        <dbReference type="Proteomes" id="UP000233649"/>
    </source>
</evidence>
<dbReference type="SUPFAM" id="SSF46992">
    <property type="entry name" value="Ribosomal protein S20"/>
    <property type="match status" value="1"/>
</dbReference>
<dbReference type="GO" id="GO:0015935">
    <property type="term" value="C:small ribosomal subunit"/>
    <property type="evidence" value="ECO:0007669"/>
    <property type="project" value="TreeGrafter"/>
</dbReference>
<dbReference type="InterPro" id="IPR036510">
    <property type="entry name" value="Ribosomal_bS20_sf"/>
</dbReference>
<dbReference type="GO" id="GO:0003735">
    <property type="term" value="F:structural constituent of ribosome"/>
    <property type="evidence" value="ECO:0007669"/>
    <property type="project" value="InterPro"/>
</dbReference>
<dbReference type="InterPro" id="IPR002583">
    <property type="entry name" value="Ribosomal_bS20"/>
</dbReference>
<sequence length="88" mass="9581">MPNTKSAEKALRVADANRQENRRAKSQVKTSLTKVKKLVDAGSINEAETAAVSAQSNLDKAAEKGIIHPKNAARRKSRLMKKLNQAAK</sequence>
<dbReference type="Gene3D" id="1.20.58.110">
    <property type="entry name" value="Ribosomal protein S20"/>
    <property type="match status" value="1"/>
</dbReference>
<dbReference type="EMBL" id="PHFD01000338">
    <property type="protein sequence ID" value="PKH45427.1"/>
    <property type="molecule type" value="Genomic_DNA"/>
</dbReference>
<keyword evidence="2 7" id="KW-0699">rRNA-binding</keyword>
<evidence type="ECO:0000313" key="13">
    <source>
        <dbReference type="Proteomes" id="UP000248786"/>
    </source>
</evidence>
<reference evidence="13 14" key="2">
    <citation type="submission" date="2018-05" db="EMBL/GenBank/DDBJ databases">
        <title>Draft genome sequences of Dehalococcoides mccartyi strains RC and KS.</title>
        <authorList>
            <person name="Higgins S.A."/>
            <person name="Padilla-Crespo E."/>
            <person name="Loeffler F.E."/>
        </authorList>
    </citation>
    <scope>NUCLEOTIDE SEQUENCE [LARGE SCALE GENOMIC DNA]</scope>
    <source>
        <strain evidence="11 13">KS</strain>
        <strain evidence="10 14">RC</strain>
    </source>
</reference>
<keyword evidence="5 7" id="KW-0687">Ribonucleoprotein</keyword>
<dbReference type="GO" id="GO:0006412">
    <property type="term" value="P:translation"/>
    <property type="evidence" value="ECO:0007669"/>
    <property type="project" value="UniProtKB-UniRule"/>
</dbReference>
<dbReference type="Proteomes" id="UP000233649">
    <property type="component" value="Unassembled WGS sequence"/>
</dbReference>
<dbReference type="PANTHER" id="PTHR33398:SF1">
    <property type="entry name" value="SMALL RIBOSOMAL SUBUNIT PROTEIN BS20C"/>
    <property type="match status" value="1"/>
</dbReference>
<dbReference type="NCBIfam" id="TIGR00029">
    <property type="entry name" value="S20"/>
    <property type="match status" value="1"/>
</dbReference>
<evidence type="ECO:0000256" key="7">
    <source>
        <dbReference type="HAMAP-Rule" id="MF_00500"/>
    </source>
</evidence>
<evidence type="ECO:0000313" key="14">
    <source>
        <dbReference type="Proteomes" id="UP000249146"/>
    </source>
</evidence>
<dbReference type="PANTHER" id="PTHR33398">
    <property type="entry name" value="30S RIBOSOMAL PROTEIN S20"/>
    <property type="match status" value="1"/>
</dbReference>
<evidence type="ECO:0000256" key="2">
    <source>
        <dbReference type="ARBA" id="ARBA00022730"/>
    </source>
</evidence>
<comment type="function">
    <text evidence="7">Binds directly to 16S ribosomal RNA.</text>
</comment>
<dbReference type="OMA" id="KRCFSAC"/>
<dbReference type="EMBL" id="QGLC01000001">
    <property type="protein sequence ID" value="RAL69942.1"/>
    <property type="molecule type" value="Genomic_DNA"/>
</dbReference>
<feature type="compositionally biased region" description="Basic and acidic residues" evidence="8">
    <location>
        <begin position="1"/>
        <end position="23"/>
    </location>
</feature>
<dbReference type="SMR" id="A0A1S7AVJ7"/>
<dbReference type="Proteomes" id="UP000248786">
    <property type="component" value="Unassembled WGS sequence"/>
</dbReference>
<dbReference type="GO" id="GO:0070181">
    <property type="term" value="F:small ribosomal subunit rRNA binding"/>
    <property type="evidence" value="ECO:0007669"/>
    <property type="project" value="TreeGrafter"/>
</dbReference>
<feature type="region of interest" description="Disordered" evidence="8">
    <location>
        <begin position="1"/>
        <end position="29"/>
    </location>
</feature>
<dbReference type="GO" id="GO:0005829">
    <property type="term" value="C:cytosol"/>
    <property type="evidence" value="ECO:0007669"/>
    <property type="project" value="TreeGrafter"/>
</dbReference>
<comment type="similarity">
    <text evidence="1 7">Belongs to the bacterial ribosomal protein bS20 family.</text>
</comment>
<evidence type="ECO:0000256" key="8">
    <source>
        <dbReference type="SAM" id="MobiDB-lite"/>
    </source>
</evidence>
<gene>
    <name evidence="7" type="primary">rpsT</name>
    <name evidence="11" type="ORF">C1G86_0062</name>
    <name evidence="10" type="ORF">C1G87_0096</name>
    <name evidence="9" type="ORF">CVH13_01520</name>
</gene>
<evidence type="ECO:0000313" key="10">
    <source>
        <dbReference type="EMBL" id="RAL69942.1"/>
    </source>
</evidence>
<comment type="caution">
    <text evidence="11">The sequence shown here is derived from an EMBL/GenBank/DDBJ whole genome shotgun (WGS) entry which is preliminary data.</text>
</comment>